<reference evidence="2" key="1">
    <citation type="submission" date="2021-10" db="EMBL/GenBank/DDBJ databases">
        <title>Tropical sea cucumber genome reveals ecological adaptation and Cuvierian tubules defense mechanism.</title>
        <authorList>
            <person name="Chen T."/>
        </authorList>
    </citation>
    <scope>NUCLEOTIDE SEQUENCE</scope>
    <source>
        <strain evidence="2">Nanhai2018</strain>
        <tissue evidence="2">Muscle</tissue>
    </source>
</reference>
<proteinExistence type="predicted"/>
<gene>
    <name evidence="2" type="ORF">HOLleu_43859</name>
</gene>
<evidence type="ECO:0000313" key="3">
    <source>
        <dbReference type="Proteomes" id="UP001152320"/>
    </source>
</evidence>
<evidence type="ECO:0000313" key="2">
    <source>
        <dbReference type="EMBL" id="KAJ8018250.1"/>
    </source>
</evidence>
<dbReference type="AlphaFoldDB" id="A0A9Q0YA99"/>
<protein>
    <submittedName>
        <fullName evidence="2">Uncharacterized protein</fullName>
    </submittedName>
</protein>
<feature type="region of interest" description="Disordered" evidence="1">
    <location>
        <begin position="104"/>
        <end position="125"/>
    </location>
</feature>
<organism evidence="2 3">
    <name type="scientific">Holothuria leucospilota</name>
    <name type="common">Black long sea cucumber</name>
    <name type="synonym">Mertensiothuria leucospilota</name>
    <dbReference type="NCBI Taxonomy" id="206669"/>
    <lineage>
        <taxon>Eukaryota</taxon>
        <taxon>Metazoa</taxon>
        <taxon>Echinodermata</taxon>
        <taxon>Eleutherozoa</taxon>
        <taxon>Echinozoa</taxon>
        <taxon>Holothuroidea</taxon>
        <taxon>Aspidochirotacea</taxon>
        <taxon>Aspidochirotida</taxon>
        <taxon>Holothuriidae</taxon>
        <taxon>Holothuria</taxon>
    </lineage>
</organism>
<feature type="compositionally biased region" description="Polar residues" evidence="1">
    <location>
        <begin position="104"/>
        <end position="113"/>
    </location>
</feature>
<name>A0A9Q0YA99_HOLLE</name>
<sequence length="166" mass="19146">MIVKPKQEKIDKVFSHIKLFKENDSRSIRDWAHVIGLLVSLFPGVQHGPLFYRYLEIDKRKSLNLNRGNYAGPVLVSSKEDLEELHWWELNLPTASKPIQATTPNISITTDASQKQNKTKQKKKKKKDGELYVITANRRLVQVVNGKQLSCNTTSMYWNCLLYFGV</sequence>
<comment type="caution">
    <text evidence="2">The sequence shown here is derived from an EMBL/GenBank/DDBJ whole genome shotgun (WGS) entry which is preliminary data.</text>
</comment>
<dbReference type="EMBL" id="JAIZAY010000503">
    <property type="protein sequence ID" value="KAJ8018250.1"/>
    <property type="molecule type" value="Genomic_DNA"/>
</dbReference>
<keyword evidence="3" id="KW-1185">Reference proteome</keyword>
<dbReference type="Proteomes" id="UP001152320">
    <property type="component" value="Unassembled WGS sequence"/>
</dbReference>
<accession>A0A9Q0YA99</accession>
<dbReference type="OrthoDB" id="5989869at2759"/>
<evidence type="ECO:0000256" key="1">
    <source>
        <dbReference type="SAM" id="MobiDB-lite"/>
    </source>
</evidence>